<comment type="cofactor">
    <cofactor evidence="1">
        <name>Ca(2+)</name>
        <dbReference type="ChEBI" id="CHEBI:29108"/>
    </cofactor>
</comment>
<feature type="domain" description="Sulfatase N-terminal" evidence="7">
    <location>
        <begin position="502"/>
        <end position="847"/>
    </location>
</feature>
<accession>A0A517ZHP2</accession>
<dbReference type="Pfam" id="PF00884">
    <property type="entry name" value="Sulfatase"/>
    <property type="match status" value="2"/>
</dbReference>
<dbReference type="SUPFAM" id="SSF53649">
    <property type="entry name" value="Alkaline phosphatase-like"/>
    <property type="match status" value="2"/>
</dbReference>
<comment type="similarity">
    <text evidence="2">Belongs to the sulfatase family.</text>
</comment>
<evidence type="ECO:0000313" key="8">
    <source>
        <dbReference type="EMBL" id="QDU41996.1"/>
    </source>
</evidence>
<keyword evidence="9" id="KW-1185">Reference proteome</keyword>
<dbReference type="EC" id="3.1.6.6" evidence="8"/>
<evidence type="ECO:0000256" key="5">
    <source>
        <dbReference type="ARBA" id="ARBA00022801"/>
    </source>
</evidence>
<reference evidence="8 9" key="1">
    <citation type="submission" date="2019-02" db="EMBL/GenBank/DDBJ databases">
        <title>Deep-cultivation of Planctomycetes and their phenomic and genomic characterization uncovers novel biology.</title>
        <authorList>
            <person name="Wiegand S."/>
            <person name="Jogler M."/>
            <person name="Boedeker C."/>
            <person name="Pinto D."/>
            <person name="Vollmers J."/>
            <person name="Rivas-Marin E."/>
            <person name="Kohn T."/>
            <person name="Peeters S.H."/>
            <person name="Heuer A."/>
            <person name="Rast P."/>
            <person name="Oberbeckmann S."/>
            <person name="Bunk B."/>
            <person name="Jeske O."/>
            <person name="Meyerdierks A."/>
            <person name="Storesund J.E."/>
            <person name="Kallscheuer N."/>
            <person name="Luecker S."/>
            <person name="Lage O.M."/>
            <person name="Pohl T."/>
            <person name="Merkel B.J."/>
            <person name="Hornburger P."/>
            <person name="Mueller R.-W."/>
            <person name="Bruemmer F."/>
            <person name="Labrenz M."/>
            <person name="Spormann A.M."/>
            <person name="Op den Camp H."/>
            <person name="Overmann J."/>
            <person name="Amann R."/>
            <person name="Jetten M.S.M."/>
            <person name="Mascher T."/>
            <person name="Medema M.H."/>
            <person name="Devos D.P."/>
            <person name="Kaster A.-K."/>
            <person name="Ovreas L."/>
            <person name="Rohde M."/>
            <person name="Galperin M.Y."/>
            <person name="Jogler C."/>
        </authorList>
    </citation>
    <scope>NUCLEOTIDE SEQUENCE [LARGE SCALE GENOMIC DNA]</scope>
    <source>
        <strain evidence="8 9">Mal52</strain>
    </source>
</reference>
<protein>
    <submittedName>
        <fullName evidence="8">Choline-sulfatase</fullName>
        <ecNumber evidence="8">3.1.6.6</ecNumber>
    </submittedName>
</protein>
<evidence type="ECO:0000256" key="4">
    <source>
        <dbReference type="ARBA" id="ARBA00022729"/>
    </source>
</evidence>
<dbReference type="GO" id="GO:0047753">
    <property type="term" value="F:choline-sulfatase activity"/>
    <property type="evidence" value="ECO:0007669"/>
    <property type="project" value="UniProtKB-EC"/>
</dbReference>
<dbReference type="CDD" id="cd16144">
    <property type="entry name" value="ARS_like"/>
    <property type="match status" value="1"/>
</dbReference>
<dbReference type="GO" id="GO:0046872">
    <property type="term" value="F:metal ion binding"/>
    <property type="evidence" value="ECO:0007669"/>
    <property type="project" value="UniProtKB-KW"/>
</dbReference>
<evidence type="ECO:0000256" key="6">
    <source>
        <dbReference type="ARBA" id="ARBA00022837"/>
    </source>
</evidence>
<dbReference type="InterPro" id="IPR000917">
    <property type="entry name" value="Sulfatase_N"/>
</dbReference>
<dbReference type="PANTHER" id="PTHR42693">
    <property type="entry name" value="ARYLSULFATASE FAMILY MEMBER"/>
    <property type="match status" value="1"/>
</dbReference>
<keyword evidence="3" id="KW-0479">Metal-binding</keyword>
<feature type="domain" description="Sulfatase N-terminal" evidence="7">
    <location>
        <begin position="30"/>
        <end position="356"/>
    </location>
</feature>
<gene>
    <name evidence="8" type="primary">betC_1</name>
    <name evidence="8" type="ORF">Mal52_04510</name>
</gene>
<dbReference type="PROSITE" id="PS00149">
    <property type="entry name" value="SULFATASE_2"/>
    <property type="match status" value="1"/>
</dbReference>
<dbReference type="KEGG" id="sdyn:Mal52_04510"/>
<keyword evidence="5 8" id="KW-0378">Hydrolase</keyword>
<dbReference type="RefSeq" id="WP_197534607.1">
    <property type="nucleotide sequence ID" value="NZ_CP036276.1"/>
</dbReference>
<dbReference type="PANTHER" id="PTHR42693:SF42">
    <property type="entry name" value="ARYLSULFATASE G"/>
    <property type="match status" value="1"/>
</dbReference>
<keyword evidence="6" id="KW-0106">Calcium</keyword>
<evidence type="ECO:0000256" key="2">
    <source>
        <dbReference type="ARBA" id="ARBA00008779"/>
    </source>
</evidence>
<dbReference type="InterPro" id="IPR050738">
    <property type="entry name" value="Sulfatase"/>
</dbReference>
<dbReference type="EMBL" id="CP036276">
    <property type="protein sequence ID" value="QDU41996.1"/>
    <property type="molecule type" value="Genomic_DNA"/>
</dbReference>
<dbReference type="Gene3D" id="3.30.1120.10">
    <property type="match status" value="1"/>
</dbReference>
<dbReference type="AlphaFoldDB" id="A0A517ZHP2"/>
<organism evidence="8 9">
    <name type="scientific">Symmachiella dynata</name>
    <dbReference type="NCBI Taxonomy" id="2527995"/>
    <lineage>
        <taxon>Bacteria</taxon>
        <taxon>Pseudomonadati</taxon>
        <taxon>Planctomycetota</taxon>
        <taxon>Planctomycetia</taxon>
        <taxon>Planctomycetales</taxon>
        <taxon>Planctomycetaceae</taxon>
        <taxon>Symmachiella</taxon>
    </lineage>
</organism>
<dbReference type="InterPro" id="IPR024607">
    <property type="entry name" value="Sulfatase_CS"/>
</dbReference>
<dbReference type="InterPro" id="IPR017850">
    <property type="entry name" value="Alkaline_phosphatase_core_sf"/>
</dbReference>
<evidence type="ECO:0000259" key="7">
    <source>
        <dbReference type="Pfam" id="PF00884"/>
    </source>
</evidence>
<name>A0A517ZHP2_9PLAN</name>
<dbReference type="Gene3D" id="3.40.720.10">
    <property type="entry name" value="Alkaline Phosphatase, subunit A"/>
    <property type="match status" value="2"/>
</dbReference>
<keyword evidence="4" id="KW-0732">Signal</keyword>
<sequence precursor="true">MNRLIVFLFVVVAGWPCLEIAAAETSPPRPNILFILADDLAWSDLGCYGHPWHETPHLDRLAADGMRFTNGYAPAPICSASRASFMTGKTPARLHFEFVTKNQPGRPQHRGGQLMRSPPYTLNLPLAERTVAERLGDAGYHTAFFGKWHLNAHHGRYLGWSPTHGPQQQGFQTAVEDFGSHPYSYGKGKKPTPITEAGQFPVDSMTNKAAAFLQGEHDAPFFLMASHFYVHTPVKTPCEWLLKKYDEKIPAAAPNRKKQIAYAAFLETLDHYVGQLLAALDASGHRDDTFVVFTSDNGGHPEFAGNGPLRGSKWNLYEGGVRVPFIVRRPGQVPTGTTNSTPVIGYDLLPTFAAMAKAPVDVAAEKLDGQDLTAVFEKTEQGPDRSLYWHFPYYHPEKGYEKAQADIGVNDFAVSQTHPHSAVRSGKYKMLFFHEDQRTELYDLSEDIGEQQDIVQKTPAVANEMRQLLTTYLDDADARLPRPLQTKASGANAAPTIKPRKPNILFVYTDDQAPWGFGAAGNPQAHTPNIDRLADQGARFTNAFVTTPVCSPARASLMTSRYASEYGILDFIPHPRHKLYEADKQIGLDPRSVTFAEVLKESGYATGLIGKWHLGDWTAAGHRDYHPTQHGFDYFMGLTGGGTTPDDPPLEEHGEVRKFQGLTTDILTDRAISYIKDHAEEPFLLCLNYRAPHGRWLPVADEDWAPYEDLDPILPHPDYPDLDVKLVKRKMREYLASISGVDRNLGRVLRTLDALDIADETVVIYTSDHGYNMGHNGIHHKGNGVWATKTRPPSTKNINGKYRPNLYDNSLKVPAIVRWPRVVKPGTVIEDSTTSLDWYPSLVEMAGATLPEQHTVRGRSLVPLLRGESVPDWDQNVYAEYSMINYCRAFMRTYRTPEWKLVRDFLDPARDELYHLSVDPEERVNLIGEDRPEIHKIIAHLDREIRRNMQDINDPLLDTIQQKPTGVTP</sequence>
<dbReference type="Proteomes" id="UP000319383">
    <property type="component" value="Chromosome"/>
</dbReference>
<proteinExistence type="inferred from homology"/>
<evidence type="ECO:0000313" key="9">
    <source>
        <dbReference type="Proteomes" id="UP000319383"/>
    </source>
</evidence>
<evidence type="ECO:0000256" key="1">
    <source>
        <dbReference type="ARBA" id="ARBA00001913"/>
    </source>
</evidence>
<evidence type="ECO:0000256" key="3">
    <source>
        <dbReference type="ARBA" id="ARBA00022723"/>
    </source>
</evidence>
<dbReference type="GO" id="GO:0004065">
    <property type="term" value="F:arylsulfatase activity"/>
    <property type="evidence" value="ECO:0007669"/>
    <property type="project" value="TreeGrafter"/>
</dbReference>